<gene>
    <name evidence="2" type="ORF">ABIG07_004595</name>
</gene>
<dbReference type="Proteomes" id="UP001565369">
    <property type="component" value="Unassembled WGS sequence"/>
</dbReference>
<keyword evidence="2" id="KW-0808">Transferase</keyword>
<dbReference type="EMBL" id="JBGBZJ010000003">
    <property type="protein sequence ID" value="MEY9455647.1"/>
    <property type="molecule type" value="Genomic_DNA"/>
</dbReference>
<name>A0ABV4FW81_9BRAD</name>
<keyword evidence="3" id="KW-1185">Reference proteome</keyword>
<dbReference type="EC" id="2.-.-.-" evidence="2"/>
<sequence>MHANVMADLKGRLHALLEDIPRGSKIAFVDYPVYFNVGDLLIDRGTQAFFASYRHCVLGRFSLGDLGYRREGAFIPGRSIHLLDAAVRAGATIVCQGGGNMGDIWPEHQLCREMLIERYREAKIIILPQSVHFSSQAAADRAAELMRRHEGLSLYVRDEPSLKFAQTAAARARLMPDMAHQLWATIRPSEIEDVEQISLRVVRRDSESSQASHTELSSFDWDDIITTSDRAFLKVFQGVEFAGPLLRRCFETYPLWASVEDRLIARAVNVFSRHTRIVTDRLHAMILGALLSRTVEFRDNSYGKLSRYYDSFLVGSPVISRYSE</sequence>
<proteinExistence type="predicted"/>
<feature type="domain" description="Polysaccharide pyruvyl transferase" evidence="1">
    <location>
        <begin position="85"/>
        <end position="291"/>
    </location>
</feature>
<evidence type="ECO:0000313" key="3">
    <source>
        <dbReference type="Proteomes" id="UP001565369"/>
    </source>
</evidence>
<comment type="caution">
    <text evidence="2">The sequence shown here is derived from an EMBL/GenBank/DDBJ whole genome shotgun (WGS) entry which is preliminary data.</text>
</comment>
<dbReference type="Pfam" id="PF04230">
    <property type="entry name" value="PS_pyruv_trans"/>
    <property type="match status" value="1"/>
</dbReference>
<evidence type="ECO:0000313" key="2">
    <source>
        <dbReference type="EMBL" id="MEY9455647.1"/>
    </source>
</evidence>
<evidence type="ECO:0000259" key="1">
    <source>
        <dbReference type="Pfam" id="PF04230"/>
    </source>
</evidence>
<protein>
    <submittedName>
        <fullName evidence="2">Pyruvyl transferase EpsO</fullName>
        <ecNumber evidence="2">2.-.-.-</ecNumber>
    </submittedName>
</protein>
<dbReference type="InterPro" id="IPR007345">
    <property type="entry name" value="Polysacch_pyruvyl_Trfase"/>
</dbReference>
<dbReference type="RefSeq" id="WP_080670180.1">
    <property type="nucleotide sequence ID" value="NZ_AP021854.1"/>
</dbReference>
<reference evidence="2 3" key="1">
    <citation type="submission" date="2024-07" db="EMBL/GenBank/DDBJ databases">
        <title>Genomic Encyclopedia of Type Strains, Phase V (KMG-V): Genome sequencing to study the core and pangenomes of soil and plant-associated prokaryotes.</title>
        <authorList>
            <person name="Whitman W."/>
        </authorList>
    </citation>
    <scope>NUCLEOTIDE SEQUENCE [LARGE SCALE GENOMIC DNA]</scope>
    <source>
        <strain evidence="2 3">USDA 152</strain>
    </source>
</reference>
<organism evidence="2 3">
    <name type="scientific">Bradyrhizobium ottawaense</name>
    <dbReference type="NCBI Taxonomy" id="931866"/>
    <lineage>
        <taxon>Bacteria</taxon>
        <taxon>Pseudomonadati</taxon>
        <taxon>Pseudomonadota</taxon>
        <taxon>Alphaproteobacteria</taxon>
        <taxon>Hyphomicrobiales</taxon>
        <taxon>Nitrobacteraceae</taxon>
        <taxon>Bradyrhizobium</taxon>
    </lineage>
</organism>
<accession>A0ABV4FW81</accession>
<dbReference type="GO" id="GO:0016740">
    <property type="term" value="F:transferase activity"/>
    <property type="evidence" value="ECO:0007669"/>
    <property type="project" value="UniProtKB-KW"/>
</dbReference>